<dbReference type="AlphaFoldDB" id="A0A1F4XK95"/>
<dbReference type="Proteomes" id="UP000177614">
    <property type="component" value="Unassembled WGS sequence"/>
</dbReference>
<organism evidence="2 3">
    <name type="scientific">Candidatus Abawacabacteria bacterium RBG_16_42_10</name>
    <dbReference type="NCBI Taxonomy" id="1817814"/>
    <lineage>
        <taxon>Bacteria</taxon>
        <taxon>Candidatus Abawacaibacteriota</taxon>
    </lineage>
</organism>
<accession>A0A1F4XK95</accession>
<evidence type="ECO:0000313" key="2">
    <source>
        <dbReference type="EMBL" id="OGC82040.1"/>
    </source>
</evidence>
<dbReference type="STRING" id="1817814.A2V81_02700"/>
<keyword evidence="1" id="KW-1133">Transmembrane helix</keyword>
<feature type="transmembrane region" description="Helical" evidence="1">
    <location>
        <begin position="28"/>
        <end position="50"/>
    </location>
</feature>
<reference evidence="2 3" key="1">
    <citation type="journal article" date="2016" name="Nat. Commun.">
        <title>Thousands of microbial genomes shed light on interconnected biogeochemical processes in an aquifer system.</title>
        <authorList>
            <person name="Anantharaman K."/>
            <person name="Brown C.T."/>
            <person name="Hug L.A."/>
            <person name="Sharon I."/>
            <person name="Castelle C.J."/>
            <person name="Probst A.J."/>
            <person name="Thomas B.C."/>
            <person name="Singh A."/>
            <person name="Wilkins M.J."/>
            <person name="Karaoz U."/>
            <person name="Brodie E.L."/>
            <person name="Williams K.H."/>
            <person name="Hubbard S.S."/>
            <person name="Banfield J.F."/>
        </authorList>
    </citation>
    <scope>NUCLEOTIDE SEQUENCE [LARGE SCALE GENOMIC DNA]</scope>
</reference>
<gene>
    <name evidence="2" type="ORF">A2V81_02700</name>
</gene>
<sequence length="178" mass="20213">MPVICPNCSHSFDPTPPPPERKKFKLPVSWRTILSLIVLVFFGSIVYQYVQEIDTKHLVSSVTTLQSNLQKAYEVFDQISTNVQGRVARQIRVKVASNDVGLITEQAKKLIAAEKGNKPTNLIYIYFYVTDKDVSTIPLDHWYAKVTYVNFTLIRDLSPGDFQGFKNIAPGTYLEIKN</sequence>
<proteinExistence type="predicted"/>
<evidence type="ECO:0000313" key="3">
    <source>
        <dbReference type="Proteomes" id="UP000177614"/>
    </source>
</evidence>
<protein>
    <submittedName>
        <fullName evidence="2">Uncharacterized protein</fullName>
    </submittedName>
</protein>
<name>A0A1F4XK95_9BACT</name>
<keyword evidence="1" id="KW-0812">Transmembrane</keyword>
<dbReference type="EMBL" id="MEWR01000011">
    <property type="protein sequence ID" value="OGC82040.1"/>
    <property type="molecule type" value="Genomic_DNA"/>
</dbReference>
<keyword evidence="1" id="KW-0472">Membrane</keyword>
<comment type="caution">
    <text evidence="2">The sequence shown here is derived from an EMBL/GenBank/DDBJ whole genome shotgun (WGS) entry which is preliminary data.</text>
</comment>
<evidence type="ECO:0000256" key="1">
    <source>
        <dbReference type="SAM" id="Phobius"/>
    </source>
</evidence>